<gene>
    <name evidence="1" type="ORF">S03H2_21483</name>
</gene>
<sequence length="130" mass="15281">EDLAWKVMEFEYIELGNEHTLEDLADFLRMGRVYKELSWRSTLGEFRRRYGDVRGVWLCPRVVDALTYYGKYYGDGAVILEYSYDPGKVVINLGPDGLFVLDPQFVGERGVDPLEPLKRDLARIFRWPRR</sequence>
<protein>
    <submittedName>
        <fullName evidence="1">Uncharacterized protein</fullName>
    </submittedName>
</protein>
<feature type="non-terminal residue" evidence="1">
    <location>
        <position position="1"/>
    </location>
</feature>
<proteinExistence type="predicted"/>
<accession>X1GTI3</accession>
<name>X1GTI3_9ZZZZ</name>
<dbReference type="AlphaFoldDB" id="X1GTI3"/>
<reference evidence="1" key="1">
    <citation type="journal article" date="2014" name="Front. Microbiol.">
        <title>High frequency of phylogenetically diverse reductive dehalogenase-homologous genes in deep subseafloor sedimentary metagenomes.</title>
        <authorList>
            <person name="Kawai M."/>
            <person name="Futagami T."/>
            <person name="Toyoda A."/>
            <person name="Takaki Y."/>
            <person name="Nishi S."/>
            <person name="Hori S."/>
            <person name="Arai W."/>
            <person name="Tsubouchi T."/>
            <person name="Morono Y."/>
            <person name="Uchiyama I."/>
            <person name="Ito T."/>
            <person name="Fujiyama A."/>
            <person name="Inagaki F."/>
            <person name="Takami H."/>
        </authorList>
    </citation>
    <scope>NUCLEOTIDE SEQUENCE</scope>
    <source>
        <strain evidence="1">Expedition CK06-06</strain>
    </source>
</reference>
<dbReference type="EMBL" id="BARU01011441">
    <property type="protein sequence ID" value="GAH44924.1"/>
    <property type="molecule type" value="Genomic_DNA"/>
</dbReference>
<organism evidence="1">
    <name type="scientific">marine sediment metagenome</name>
    <dbReference type="NCBI Taxonomy" id="412755"/>
    <lineage>
        <taxon>unclassified sequences</taxon>
        <taxon>metagenomes</taxon>
        <taxon>ecological metagenomes</taxon>
    </lineage>
</organism>
<comment type="caution">
    <text evidence="1">The sequence shown here is derived from an EMBL/GenBank/DDBJ whole genome shotgun (WGS) entry which is preliminary data.</text>
</comment>
<evidence type="ECO:0000313" key="1">
    <source>
        <dbReference type="EMBL" id="GAH44924.1"/>
    </source>
</evidence>